<keyword evidence="2" id="KW-1185">Reference proteome</keyword>
<reference evidence="1" key="2">
    <citation type="journal article" date="2022" name="New Phytol.">
        <title>Evolutionary transition to the ectomycorrhizal habit in the genomes of a hyperdiverse lineage of mushroom-forming fungi.</title>
        <authorList>
            <person name="Looney B."/>
            <person name="Miyauchi S."/>
            <person name="Morin E."/>
            <person name="Drula E."/>
            <person name="Courty P.E."/>
            <person name="Kohler A."/>
            <person name="Kuo A."/>
            <person name="LaButti K."/>
            <person name="Pangilinan J."/>
            <person name="Lipzen A."/>
            <person name="Riley R."/>
            <person name="Andreopoulos W."/>
            <person name="He G."/>
            <person name="Johnson J."/>
            <person name="Nolan M."/>
            <person name="Tritt A."/>
            <person name="Barry K.W."/>
            <person name="Grigoriev I.V."/>
            <person name="Nagy L.G."/>
            <person name="Hibbett D."/>
            <person name="Henrissat B."/>
            <person name="Matheny P.B."/>
            <person name="Labbe J."/>
            <person name="Martin F.M."/>
        </authorList>
    </citation>
    <scope>NUCLEOTIDE SEQUENCE</scope>
    <source>
        <strain evidence="1">EC-137</strain>
    </source>
</reference>
<evidence type="ECO:0000313" key="1">
    <source>
        <dbReference type="EMBL" id="KAI0037081.1"/>
    </source>
</evidence>
<evidence type="ECO:0000313" key="2">
    <source>
        <dbReference type="Proteomes" id="UP000814128"/>
    </source>
</evidence>
<reference evidence="1" key="1">
    <citation type="submission" date="2021-02" db="EMBL/GenBank/DDBJ databases">
        <authorList>
            <consortium name="DOE Joint Genome Institute"/>
            <person name="Ahrendt S."/>
            <person name="Looney B.P."/>
            <person name="Miyauchi S."/>
            <person name="Morin E."/>
            <person name="Drula E."/>
            <person name="Courty P.E."/>
            <person name="Chicoki N."/>
            <person name="Fauchery L."/>
            <person name="Kohler A."/>
            <person name="Kuo A."/>
            <person name="Labutti K."/>
            <person name="Pangilinan J."/>
            <person name="Lipzen A."/>
            <person name="Riley R."/>
            <person name="Andreopoulos W."/>
            <person name="He G."/>
            <person name="Johnson J."/>
            <person name="Barry K.W."/>
            <person name="Grigoriev I.V."/>
            <person name="Nagy L."/>
            <person name="Hibbett D."/>
            <person name="Henrissat B."/>
            <person name="Matheny P.B."/>
            <person name="Labbe J."/>
            <person name="Martin F."/>
        </authorList>
    </citation>
    <scope>NUCLEOTIDE SEQUENCE</scope>
    <source>
        <strain evidence="1">EC-137</strain>
    </source>
</reference>
<proteinExistence type="predicted"/>
<name>A0ACB8R0L8_9AGAM</name>
<accession>A0ACB8R0L8</accession>
<dbReference type="EMBL" id="MU273466">
    <property type="protein sequence ID" value="KAI0037081.1"/>
    <property type="molecule type" value="Genomic_DNA"/>
</dbReference>
<comment type="caution">
    <text evidence="1">The sequence shown here is derived from an EMBL/GenBank/DDBJ whole genome shotgun (WGS) entry which is preliminary data.</text>
</comment>
<gene>
    <name evidence="1" type="ORF">K488DRAFT_75630</name>
</gene>
<dbReference type="Proteomes" id="UP000814128">
    <property type="component" value="Unassembled WGS sequence"/>
</dbReference>
<organism evidence="1 2">
    <name type="scientific">Vararia minispora EC-137</name>
    <dbReference type="NCBI Taxonomy" id="1314806"/>
    <lineage>
        <taxon>Eukaryota</taxon>
        <taxon>Fungi</taxon>
        <taxon>Dikarya</taxon>
        <taxon>Basidiomycota</taxon>
        <taxon>Agaricomycotina</taxon>
        <taxon>Agaricomycetes</taxon>
        <taxon>Russulales</taxon>
        <taxon>Lachnocladiaceae</taxon>
        <taxon>Vararia</taxon>
    </lineage>
</organism>
<protein>
    <submittedName>
        <fullName evidence="1">ARM repeat-containing protein</fullName>
    </submittedName>
</protein>
<sequence length="1642" mass="181151">MGNAQSGYPLIRNAGALDSFVAELGSDIVYEKRFGSARFLKTVRCRHKNGFLIVKIYIKPDPGINLRKYQRKLKIEREALVDIPNVYSYQTFVETEKAGYLVRQWVASNLYDRISTRPFLSPIEKKWVAFQLLTGLRDVRTRKVPHGDVKSENILVTSWNWVYLSDFASHKPTYLPLDDPTDFSFYFDTSGRRTCYVAPERFYDAASAKDLKGDSENDSKRDAHVTEAMDVFSAGCVVAELFREGTPLFTLSQLFQYRKGELAVDGLLSSIDDAGIQELVKDMIALDPAARPTFEALLHRARGIVFPEVFYSFLHGYVSSVNELPTRSPFVPGPATAITPTVSTGTTSSTATTKAATALVSQSIDAHHTASLPSDADARMERIWADHESVESYLVEAAGEETVMDDVFPIELNIPNRDSKLLRPMSSRRRAATEDGPALIILALVCANVRSCVQPSSKLRALDSFLALAVHLTDEAKLDRMVPYIVDLLHDDAASVRAAALRALIQVLMLVMVITPSNALIFPEYILPNIQGLVQDPEVSVRSMYAQCVVPLATTAVRYLEMAQALKAHGTFKLSEDAVEYDEAQLLEVSYDAALQDLQATIQDHLTALLVDPSSVVRRAVLHDISALCIFLGRQPTNDVLLSHMITYLNDRDWLLRYAFFDAIVDVATCAGGRSLEEYILPLMIQALSDVEETVVARVLAALTSLCELGLFQKMRIWELMSATLGFLYHPNIWIRQGAAAFIVAASKHLPASDVWCILYPSLRHFLRSDVMEIEDMSLLTAMKPSIARPVFDTAVQWAMKAERTQFWRSHRRAVSKTESPQSSVAALKRATSTAATKGKSEEDEAQLNKLRQLGMTSSEEAKLMAMRDYILKLANATASFAMRLRIEDEAELLKTTMDVELQKLKVVPQTVFLKTRSPETLSRSGIGRTSSTSRRSYMDNGRPLVLEIPRVSRPPSVDHGSTGAPFEDLRRRLSAFNGSGTSLASPAPRPPSLMSAQLSPRPPMGGLNTADLPAAFDRPNSPTESVFSTANSAAPRPLQRLQVGSTDTKAAPAIGSSKTNATGVLEATSRMKSDDSPERSGRTSPVSAAGTVRGQRRSSILPISTYDGQEPGINNLLEHMYLDSNREYQNDFGPRVHEGPVRRRNAVRHSFTSRDGSLRRSEATLIAHLVAHVDAVTNIAVSPDHMFFVSSSDDKTVKIWDTARLERNVTSKPRHSYAQHHARVKCVCMLEALHCFASAAEDGSMHIVRVHVSVPTGGALPKYIKLQTVREYRLDRAGEYITCMAHFNTDSSSNLVYTTTHSSVSILDLRTMRVLQTMEQPSHNGPITAMCLDRKRAWVVTGTAMGILTLWDIRFGLRLKSWKTATASVGATARVYQCAAHPTRGKGRWVMVAIESKPMLDESSARLIEVWDIENSTLVETFTSRTADIPEQSEEPITLVTQDAEPSPASAISALVRARQQGGGLATSRRQSEAGGEYTRPSPDARALLVGQEFGGHTVHRAVSTLGSDGHPTAGRGFMITGSEDRRLRLWDLGRIERTTVLSGTDGEERPLYTTARSVDGLAAHIETWSSTSQTRSQENRPPQRMALLNNNQRNLLKPHQDAIVAVACIDAPFRGGIVSGDRSGVIKVWRVDGASSSDTM</sequence>